<sequence>MGASLARNQDDEPLSEISSPSSDYNQISTLNISIKTSTNYTVLNPKISSEVIGCLVLEAQNIEKQLNRTGVDIVCVIDTSGSMEGESLELVKKTLSFMLTQLEDNDRVCLIKFTTNAERLCKLTRCTNSGKKRLDAIFSRLKAEKKTNMIEGLEYGLFALAGRRMINRSSAIIILTDGMDDYSESLERAKATIEKIKVPNNYTIHTFGYGPDHDSNLLTSISNSKCGGFYYIEKHDNIAEAFANCLGEIISIVADNIQVNLQAQACDIEFTMSKVFSENGDNSFRISNILNGSKKEAIFILNLGPGVIDEDEKKIYPVKANVTFKHVPTDQQISIDTVLEVVLRKNDNVSIVKDEDCMVNYFRFKTAEAMKEAVLLGNKGNIDDARNLLQECVEEIKKSLIEENDLVDVLIKDLESSQKNFVSKDEYDLNGKHVVLKKAHGHWSKRGEEVEAYQNICQKDMIFESKQYFGKCFD</sequence>
<dbReference type="InterPro" id="IPR002035">
    <property type="entry name" value="VWF_A"/>
</dbReference>
<feature type="region of interest" description="Disordered" evidence="1">
    <location>
        <begin position="1"/>
        <end position="22"/>
    </location>
</feature>
<dbReference type="InterPro" id="IPR051266">
    <property type="entry name" value="CLCR"/>
</dbReference>
<dbReference type="InterPro" id="IPR036465">
    <property type="entry name" value="vWFA_dom_sf"/>
</dbReference>
<protein>
    <recommendedName>
        <fullName evidence="2">VWFA domain-containing protein</fullName>
    </recommendedName>
</protein>
<name>A0A1R2AX87_9CILI</name>
<reference evidence="3 4" key="1">
    <citation type="submission" date="2016-11" db="EMBL/GenBank/DDBJ databases">
        <title>The macronuclear genome of Stentor coeruleus: a giant cell with tiny introns.</title>
        <authorList>
            <person name="Slabodnick M."/>
            <person name="Ruby J.G."/>
            <person name="Reiff S.B."/>
            <person name="Swart E.C."/>
            <person name="Gosai S."/>
            <person name="Prabakaran S."/>
            <person name="Witkowska E."/>
            <person name="Larue G.E."/>
            <person name="Fisher S."/>
            <person name="Freeman R.M."/>
            <person name="Gunawardena J."/>
            <person name="Chu W."/>
            <person name="Stover N.A."/>
            <person name="Gregory B.D."/>
            <person name="Nowacki M."/>
            <person name="Derisi J."/>
            <person name="Roy S.W."/>
            <person name="Marshall W.F."/>
            <person name="Sood P."/>
        </authorList>
    </citation>
    <scope>NUCLEOTIDE SEQUENCE [LARGE SCALE GENOMIC DNA]</scope>
    <source>
        <strain evidence="3">WM001</strain>
    </source>
</reference>
<dbReference type="PANTHER" id="PTHR10579:SF43">
    <property type="entry name" value="ZINC FINGER (C3HC4-TYPE RING FINGER) FAMILY PROTEIN"/>
    <property type="match status" value="1"/>
</dbReference>
<accession>A0A1R2AX87</accession>
<feature type="domain" description="VWFA" evidence="2">
    <location>
        <begin position="72"/>
        <end position="246"/>
    </location>
</feature>
<dbReference type="EMBL" id="MPUH01001233">
    <property type="protein sequence ID" value="OMJ69153.1"/>
    <property type="molecule type" value="Genomic_DNA"/>
</dbReference>
<evidence type="ECO:0000313" key="4">
    <source>
        <dbReference type="Proteomes" id="UP000187209"/>
    </source>
</evidence>
<evidence type="ECO:0000313" key="3">
    <source>
        <dbReference type="EMBL" id="OMJ69153.1"/>
    </source>
</evidence>
<dbReference type="AlphaFoldDB" id="A0A1R2AX87"/>
<dbReference type="PANTHER" id="PTHR10579">
    <property type="entry name" value="CALCIUM-ACTIVATED CHLORIDE CHANNEL REGULATOR"/>
    <property type="match status" value="1"/>
</dbReference>
<comment type="caution">
    <text evidence="3">The sequence shown here is derived from an EMBL/GenBank/DDBJ whole genome shotgun (WGS) entry which is preliminary data.</text>
</comment>
<evidence type="ECO:0000259" key="2">
    <source>
        <dbReference type="PROSITE" id="PS50234"/>
    </source>
</evidence>
<organism evidence="3 4">
    <name type="scientific">Stentor coeruleus</name>
    <dbReference type="NCBI Taxonomy" id="5963"/>
    <lineage>
        <taxon>Eukaryota</taxon>
        <taxon>Sar</taxon>
        <taxon>Alveolata</taxon>
        <taxon>Ciliophora</taxon>
        <taxon>Postciliodesmatophora</taxon>
        <taxon>Heterotrichea</taxon>
        <taxon>Heterotrichida</taxon>
        <taxon>Stentoridae</taxon>
        <taxon>Stentor</taxon>
    </lineage>
</organism>
<dbReference type="SMART" id="SM00327">
    <property type="entry name" value="VWA"/>
    <property type="match status" value="1"/>
</dbReference>
<dbReference type="PROSITE" id="PS50234">
    <property type="entry name" value="VWFA"/>
    <property type="match status" value="1"/>
</dbReference>
<dbReference type="Gene3D" id="3.40.50.410">
    <property type="entry name" value="von Willebrand factor, type A domain"/>
    <property type="match status" value="1"/>
</dbReference>
<gene>
    <name evidence="3" type="ORF">SteCoe_33194</name>
</gene>
<dbReference type="SUPFAM" id="SSF53300">
    <property type="entry name" value="vWA-like"/>
    <property type="match status" value="1"/>
</dbReference>
<keyword evidence="4" id="KW-1185">Reference proteome</keyword>
<evidence type="ECO:0000256" key="1">
    <source>
        <dbReference type="SAM" id="MobiDB-lite"/>
    </source>
</evidence>
<dbReference type="Pfam" id="PF00092">
    <property type="entry name" value="VWA"/>
    <property type="match status" value="1"/>
</dbReference>
<dbReference type="Proteomes" id="UP000187209">
    <property type="component" value="Unassembled WGS sequence"/>
</dbReference>
<dbReference type="OrthoDB" id="687730at2759"/>
<proteinExistence type="predicted"/>